<evidence type="ECO:0000256" key="6">
    <source>
        <dbReference type="ARBA" id="ARBA00022771"/>
    </source>
</evidence>
<dbReference type="InterPro" id="IPR013083">
    <property type="entry name" value="Znf_RING/FYVE/PHD"/>
</dbReference>
<comment type="subcellular location">
    <subcellularLocation>
        <location evidence="1">Nucleus</location>
    </subcellularLocation>
</comment>
<feature type="region of interest" description="Disordered" evidence="12">
    <location>
        <begin position="1"/>
        <end position="50"/>
    </location>
</feature>
<dbReference type="CDD" id="cd16651">
    <property type="entry name" value="SPL-RING_NSE2"/>
    <property type="match status" value="1"/>
</dbReference>
<keyword evidence="6 10" id="KW-0863">Zinc-finger</keyword>
<evidence type="ECO:0000256" key="9">
    <source>
        <dbReference type="ARBA" id="ARBA00023242"/>
    </source>
</evidence>
<feature type="compositionally biased region" description="Basic and acidic residues" evidence="12">
    <location>
        <begin position="8"/>
        <end position="35"/>
    </location>
</feature>
<comment type="pathway">
    <text evidence="2">Protein modification; protein sumoylation.</text>
</comment>
<dbReference type="Gene3D" id="3.30.40.10">
    <property type="entry name" value="Zinc/RING finger domain, C3HC4 (zinc finger)"/>
    <property type="match status" value="1"/>
</dbReference>
<protein>
    <submittedName>
        <fullName evidence="14">Protein involved in DNA repair</fullName>
    </submittedName>
</protein>
<dbReference type="Pfam" id="PF11789">
    <property type="entry name" value="zf-Nse"/>
    <property type="match status" value="1"/>
</dbReference>
<dbReference type="PANTHER" id="PTHR21330:SF1">
    <property type="entry name" value="E3 SUMO-PROTEIN LIGASE NSE2"/>
    <property type="match status" value="1"/>
</dbReference>
<evidence type="ECO:0000256" key="7">
    <source>
        <dbReference type="ARBA" id="ARBA00022786"/>
    </source>
</evidence>
<dbReference type="PANTHER" id="PTHR21330">
    <property type="entry name" value="E3 SUMO-PROTEIN LIGASE NSE2"/>
    <property type="match status" value="1"/>
</dbReference>
<evidence type="ECO:0000256" key="11">
    <source>
        <dbReference type="SAM" id="Coils"/>
    </source>
</evidence>
<dbReference type="InterPro" id="IPR004181">
    <property type="entry name" value="Znf_MIZ"/>
</dbReference>
<feature type="domain" description="SP-RING-type" evidence="13">
    <location>
        <begin position="217"/>
        <end position="297"/>
    </location>
</feature>
<reference evidence="14" key="1">
    <citation type="submission" date="2014-08" db="EMBL/GenBank/DDBJ databases">
        <authorList>
            <person name="Sharma Rahul"/>
            <person name="Thines Marco"/>
        </authorList>
    </citation>
    <scope>NUCLEOTIDE SEQUENCE</scope>
</reference>
<proteinExistence type="inferred from homology"/>
<keyword evidence="4" id="KW-0808">Transferase</keyword>
<dbReference type="UniPathway" id="UPA00886"/>
<keyword evidence="9" id="KW-0539">Nucleus</keyword>
<dbReference type="GO" id="GO:0005634">
    <property type="term" value="C:nucleus"/>
    <property type="evidence" value="ECO:0007669"/>
    <property type="project" value="UniProtKB-SubCell"/>
</dbReference>
<evidence type="ECO:0000256" key="8">
    <source>
        <dbReference type="ARBA" id="ARBA00022833"/>
    </source>
</evidence>
<accession>A0A0F7SQR5</accession>
<evidence type="ECO:0000259" key="13">
    <source>
        <dbReference type="PROSITE" id="PS51044"/>
    </source>
</evidence>
<dbReference type="GO" id="GO:0016925">
    <property type="term" value="P:protein sumoylation"/>
    <property type="evidence" value="ECO:0007669"/>
    <property type="project" value="UniProtKB-UniPathway"/>
</dbReference>
<evidence type="ECO:0000256" key="3">
    <source>
        <dbReference type="ARBA" id="ARBA00008212"/>
    </source>
</evidence>
<evidence type="ECO:0000256" key="5">
    <source>
        <dbReference type="ARBA" id="ARBA00022723"/>
    </source>
</evidence>
<evidence type="ECO:0000256" key="10">
    <source>
        <dbReference type="PROSITE-ProRule" id="PRU00452"/>
    </source>
</evidence>
<evidence type="ECO:0000256" key="4">
    <source>
        <dbReference type="ARBA" id="ARBA00022679"/>
    </source>
</evidence>
<evidence type="ECO:0000313" key="14">
    <source>
        <dbReference type="EMBL" id="CED84562.1"/>
    </source>
</evidence>
<evidence type="ECO:0000256" key="12">
    <source>
        <dbReference type="SAM" id="MobiDB-lite"/>
    </source>
</evidence>
<dbReference type="GO" id="GO:0008270">
    <property type="term" value="F:zinc ion binding"/>
    <property type="evidence" value="ECO:0007669"/>
    <property type="project" value="UniProtKB-KW"/>
</dbReference>
<evidence type="ECO:0000256" key="1">
    <source>
        <dbReference type="ARBA" id="ARBA00004123"/>
    </source>
</evidence>
<feature type="coiled-coil region" evidence="11">
    <location>
        <begin position="282"/>
        <end position="309"/>
    </location>
</feature>
<dbReference type="GO" id="GO:0061665">
    <property type="term" value="F:SUMO ligase activity"/>
    <property type="evidence" value="ECO:0007669"/>
    <property type="project" value="TreeGrafter"/>
</dbReference>
<dbReference type="GO" id="GO:0030915">
    <property type="term" value="C:Smc5-Smc6 complex"/>
    <property type="evidence" value="ECO:0007669"/>
    <property type="project" value="InterPro"/>
</dbReference>
<keyword evidence="11" id="KW-0175">Coiled coil</keyword>
<keyword evidence="5" id="KW-0479">Metal-binding</keyword>
<keyword evidence="7" id="KW-0833">Ubl conjugation pathway</keyword>
<keyword evidence="8" id="KW-0862">Zinc</keyword>
<dbReference type="SUPFAM" id="SSF57850">
    <property type="entry name" value="RING/U-box"/>
    <property type="match status" value="1"/>
</dbReference>
<dbReference type="GO" id="GO:0000724">
    <property type="term" value="P:double-strand break repair via homologous recombination"/>
    <property type="evidence" value="ECO:0007669"/>
    <property type="project" value="InterPro"/>
</dbReference>
<evidence type="ECO:0000256" key="2">
    <source>
        <dbReference type="ARBA" id="ARBA00004718"/>
    </source>
</evidence>
<dbReference type="AlphaFoldDB" id="A0A0F7SQR5"/>
<dbReference type="EMBL" id="LN483166">
    <property type="protein sequence ID" value="CED84562.1"/>
    <property type="molecule type" value="Genomic_DNA"/>
</dbReference>
<organism evidence="14">
    <name type="scientific">Phaffia rhodozyma</name>
    <name type="common">Yeast</name>
    <name type="synonym">Xanthophyllomyces dendrorhous</name>
    <dbReference type="NCBI Taxonomy" id="264483"/>
    <lineage>
        <taxon>Eukaryota</taxon>
        <taxon>Fungi</taxon>
        <taxon>Dikarya</taxon>
        <taxon>Basidiomycota</taxon>
        <taxon>Agaricomycotina</taxon>
        <taxon>Tremellomycetes</taxon>
        <taxon>Cystofilobasidiales</taxon>
        <taxon>Mrakiaceae</taxon>
        <taxon>Phaffia</taxon>
    </lineage>
</organism>
<comment type="similarity">
    <text evidence="3">Belongs to the NSE2 family.</text>
</comment>
<dbReference type="PROSITE" id="PS51044">
    <property type="entry name" value="ZF_SP_RING"/>
    <property type="match status" value="1"/>
</dbReference>
<dbReference type="InterPro" id="IPR026846">
    <property type="entry name" value="Nse2(Mms21)"/>
</dbReference>
<sequence>MARAVKVPKVEPGDSHPESTARRREKVSTVDGREEEHDESATTVQTPAQRGLTVETFQPRPLTLDGSLSAKLNKLHEDWAVIGKALNASLLNLKDTATLFSEANLDEDSSNFEEIDGSVRQLLDELAFVQIRQNVLKDLITALQDGEEVTDAQGIYQKTSQDKEEEYTSQNPRTRYMKCQPYIQFREAVWESAHAQEPMLPMSTFFPRDERTAESDSDEEIEVGGMTQNFKCPLSLTLLVDPVSSTVCPHSFSKTNIYEYIGRSSRQCPQTGCVAMINLDSLREDRALAKRVAAEKRRLKRERELHRVEETEMLEDDSEDE</sequence>
<name>A0A0F7SQR5_PHARH</name>